<organism evidence="2 3">
    <name type="scientific">Robinsoniella peoriensis</name>
    <dbReference type="NCBI Taxonomy" id="180332"/>
    <lineage>
        <taxon>Bacteria</taxon>
        <taxon>Bacillati</taxon>
        <taxon>Bacillota</taxon>
        <taxon>Clostridia</taxon>
        <taxon>Lachnospirales</taxon>
        <taxon>Lachnospiraceae</taxon>
        <taxon>Robinsoniella</taxon>
    </lineage>
</organism>
<dbReference type="SUPFAM" id="SSF51726">
    <property type="entry name" value="UROD/MetE-like"/>
    <property type="match status" value="1"/>
</dbReference>
<comment type="caution">
    <text evidence="2">The sequence shown here is derived from an EMBL/GenBank/DDBJ whole genome shotgun (WGS) entry which is preliminary data.</text>
</comment>
<protein>
    <submittedName>
        <fullName evidence="2">Methyltransferase, MtaA/CmuA family</fullName>
    </submittedName>
</protein>
<evidence type="ECO:0000313" key="2">
    <source>
        <dbReference type="EMBL" id="TLD01720.1"/>
    </source>
</evidence>
<proteinExistence type="predicted"/>
<dbReference type="GO" id="GO:0032259">
    <property type="term" value="P:methylation"/>
    <property type="evidence" value="ECO:0007669"/>
    <property type="project" value="UniProtKB-KW"/>
</dbReference>
<dbReference type="STRING" id="180332.GCA_000797495_00024"/>
<feature type="domain" description="Uroporphyrinogen decarboxylase (URO-D)" evidence="1">
    <location>
        <begin position="93"/>
        <end position="345"/>
    </location>
</feature>
<keyword evidence="3" id="KW-1185">Reference proteome</keyword>
<dbReference type="PANTHER" id="PTHR47099">
    <property type="entry name" value="METHYLCOBAMIDE:COM METHYLTRANSFERASE MTBA"/>
    <property type="match status" value="1"/>
</dbReference>
<dbReference type="InterPro" id="IPR038071">
    <property type="entry name" value="UROD/MetE-like_sf"/>
</dbReference>
<dbReference type="OrthoDB" id="9815759at2"/>
<evidence type="ECO:0000313" key="3">
    <source>
        <dbReference type="Proteomes" id="UP000306509"/>
    </source>
</evidence>
<gene>
    <name evidence="2" type="ORF">DSM106044_01425</name>
</gene>
<dbReference type="Pfam" id="PF01208">
    <property type="entry name" value="URO-D"/>
    <property type="match status" value="1"/>
</dbReference>
<keyword evidence="2" id="KW-0808">Transferase</keyword>
<name>A0A4U8Q9N5_9FIRM</name>
<dbReference type="GO" id="GO:0008168">
    <property type="term" value="F:methyltransferase activity"/>
    <property type="evidence" value="ECO:0007669"/>
    <property type="project" value="UniProtKB-KW"/>
</dbReference>
<dbReference type="RefSeq" id="WP_047833251.1">
    <property type="nucleotide sequence ID" value="NZ_CABMJZ010000067.1"/>
</dbReference>
<evidence type="ECO:0000259" key="1">
    <source>
        <dbReference type="Pfam" id="PF01208"/>
    </source>
</evidence>
<dbReference type="Proteomes" id="UP000306509">
    <property type="component" value="Unassembled WGS sequence"/>
</dbReference>
<dbReference type="GO" id="GO:0006779">
    <property type="term" value="P:porphyrin-containing compound biosynthetic process"/>
    <property type="evidence" value="ECO:0007669"/>
    <property type="project" value="InterPro"/>
</dbReference>
<dbReference type="AlphaFoldDB" id="A0A4U8Q9N5"/>
<dbReference type="GO" id="GO:0004853">
    <property type="term" value="F:uroporphyrinogen decarboxylase activity"/>
    <property type="evidence" value="ECO:0007669"/>
    <property type="project" value="InterPro"/>
</dbReference>
<accession>A0A4U8Q9N5</accession>
<dbReference type="InterPro" id="IPR052024">
    <property type="entry name" value="Methanogen_methyltrans"/>
</dbReference>
<dbReference type="InterPro" id="IPR000257">
    <property type="entry name" value="Uroporphyrinogen_deCOase"/>
</dbReference>
<dbReference type="EMBL" id="QGQD01000031">
    <property type="protein sequence ID" value="TLD01720.1"/>
    <property type="molecule type" value="Genomic_DNA"/>
</dbReference>
<sequence length="349" mass="40097">MEFQPNYQYVVQAAKNQEAVRLPLYEHNVSYKKIGEIMGKDMEGLYKGDDKDVEEFFATYCSFFKKYGYDVVTFEECIGTVMPGSGALGDSRVDPVIKDRDDFDHYPWDEIPEYYFKKNSRYFQALRKCMPEGMKAIGGVGNGIFECVQEVTGFQELCYIAADDEELYRELFQKVGETNYKIWTRFMKEFGDIYCVLRFGDDLGYKSNTLLSSDDIKDLILPRYKPIVDLVHSYNKPFLLHSCGSIFSVMDDIIDKIGIDAKHSNEDQIAPFPEWVKRYGNRIGNFGGFDVDIICHASKEEMREYITDILKQCKGHGGIAAGTGNSIPDYVPTEGYLNMIEIVRQFRGE</sequence>
<reference evidence="2 3" key="1">
    <citation type="journal article" date="2019" name="Anaerobe">
        <title>Detection of Robinsoniella peoriensis in multiple bone samples of a trauma patient.</title>
        <authorList>
            <person name="Schrottner P."/>
            <person name="Hartwich K."/>
            <person name="Bunk B."/>
            <person name="Schober I."/>
            <person name="Helbig S."/>
            <person name="Rudolph W.W."/>
            <person name="Gunzer F."/>
        </authorList>
    </citation>
    <scope>NUCLEOTIDE SEQUENCE [LARGE SCALE GENOMIC DNA]</scope>
    <source>
        <strain evidence="2 3">DSM 106044</strain>
    </source>
</reference>
<dbReference type="Gene3D" id="3.20.20.210">
    <property type="match status" value="1"/>
</dbReference>
<keyword evidence="2" id="KW-0489">Methyltransferase</keyword>
<dbReference type="PANTHER" id="PTHR47099:SF1">
    <property type="entry name" value="METHYLCOBAMIDE:COM METHYLTRANSFERASE MTBA"/>
    <property type="match status" value="1"/>
</dbReference>